<protein>
    <submittedName>
        <fullName evidence="7">Septal ring factor EnvC (AmiA/AmiB activator)</fullName>
    </submittedName>
</protein>
<dbReference type="PANTHER" id="PTHR21666:SF270">
    <property type="entry name" value="MUREIN HYDROLASE ACTIVATOR ENVC"/>
    <property type="match status" value="1"/>
</dbReference>
<keyword evidence="1 4" id="KW-0732">Signal</keyword>
<dbReference type="PANTHER" id="PTHR21666">
    <property type="entry name" value="PEPTIDASE-RELATED"/>
    <property type="match status" value="1"/>
</dbReference>
<dbReference type="GO" id="GO:0004222">
    <property type="term" value="F:metalloendopeptidase activity"/>
    <property type="evidence" value="ECO:0007669"/>
    <property type="project" value="TreeGrafter"/>
</dbReference>
<evidence type="ECO:0000259" key="6">
    <source>
        <dbReference type="Pfam" id="PF24568"/>
    </source>
</evidence>
<gene>
    <name evidence="7" type="ORF">IE37_01980</name>
</gene>
<dbReference type="Proteomes" id="UP000245720">
    <property type="component" value="Unassembled WGS sequence"/>
</dbReference>
<dbReference type="OrthoDB" id="5623881at2"/>
<feature type="domain" description="Peptidoglycan hydrolase PcsB coiled-coil" evidence="6">
    <location>
        <begin position="120"/>
        <end position="188"/>
    </location>
</feature>
<organism evidence="7 8">
    <name type="scientific">Ruminococcus flavefaciens</name>
    <dbReference type="NCBI Taxonomy" id="1265"/>
    <lineage>
        <taxon>Bacteria</taxon>
        <taxon>Bacillati</taxon>
        <taxon>Bacillota</taxon>
        <taxon>Clostridia</taxon>
        <taxon>Eubacteriales</taxon>
        <taxon>Oscillospiraceae</taxon>
        <taxon>Ruminococcus</taxon>
    </lineage>
</organism>
<dbReference type="Pfam" id="PF01551">
    <property type="entry name" value="Peptidase_M23"/>
    <property type="match status" value="1"/>
</dbReference>
<dbReference type="EMBL" id="QGDI01000007">
    <property type="protein sequence ID" value="PWJ12289.1"/>
    <property type="molecule type" value="Genomic_DNA"/>
</dbReference>
<keyword evidence="2" id="KW-0175">Coiled coil</keyword>
<proteinExistence type="predicted"/>
<dbReference type="SUPFAM" id="SSF51261">
    <property type="entry name" value="Duplicated hybrid motif"/>
    <property type="match status" value="1"/>
</dbReference>
<accession>A0A315XZI3</accession>
<evidence type="ECO:0000313" key="7">
    <source>
        <dbReference type="EMBL" id="PWJ12289.1"/>
    </source>
</evidence>
<evidence type="ECO:0000313" key="8">
    <source>
        <dbReference type="Proteomes" id="UP000245720"/>
    </source>
</evidence>
<dbReference type="InterPro" id="IPR050570">
    <property type="entry name" value="Cell_wall_metabolism_enzyme"/>
</dbReference>
<evidence type="ECO:0000256" key="3">
    <source>
        <dbReference type="SAM" id="MobiDB-lite"/>
    </source>
</evidence>
<dbReference type="InterPro" id="IPR016047">
    <property type="entry name" value="M23ase_b-sheet_dom"/>
</dbReference>
<dbReference type="Gene3D" id="2.70.70.10">
    <property type="entry name" value="Glucose Permease (Domain IIA)"/>
    <property type="match status" value="1"/>
</dbReference>
<name>A0A315XZI3_RUMFL</name>
<sequence>MEKLNIFKKVISFVTCSALSIAAVAAYPAIKGSRNNASAKTIAEIQEERKANTAKIEELQSQINSLEGDKENEQAYQSTLYEQIGYIQDNIDLLNKELESINSDIETAQDNIADLDQAIVDQQEEIDENVELFKKRLCAMYVTGNDNLATVMVGTSSFYDMLSRVEMVNRIASYDEELITDILTEIDSMEQSKKDLESEKLTLEMRLEDQKKRKEEKDAEMASLNDKMSQTQDEINRIAMEQQTLELDKAELQDYIDQLDAEEAEIQAEIARQAAAAQAAYEAEQARLAQERAAAEAAAAQQAAQQGDTSYTPVVTSEPAYVPAPSASGFSWPAPGFCYISSGYGYRWGTTHRGIDVGDAGIMGGRCCAAKAGTVIAVNNSCSHNYAKNSSCGCGGGYGNYVIISHDGTYSTLYGHLSSAAVSVGQYVEQGQVIGYIGSTGWSTGAHLHFEVRVNGVANDPLGYVSP</sequence>
<feature type="chain" id="PRO_5039059830" evidence="4">
    <location>
        <begin position="26"/>
        <end position="467"/>
    </location>
</feature>
<dbReference type="InterPro" id="IPR011055">
    <property type="entry name" value="Dup_hybrid_motif"/>
</dbReference>
<dbReference type="Gene3D" id="6.10.250.3150">
    <property type="match status" value="1"/>
</dbReference>
<evidence type="ECO:0000259" key="5">
    <source>
        <dbReference type="Pfam" id="PF01551"/>
    </source>
</evidence>
<dbReference type="InterPro" id="IPR057309">
    <property type="entry name" value="PcsB_CC"/>
</dbReference>
<feature type="domain" description="M23ase beta-sheet core" evidence="5">
    <location>
        <begin position="351"/>
        <end position="461"/>
    </location>
</feature>
<evidence type="ECO:0000256" key="1">
    <source>
        <dbReference type="ARBA" id="ARBA00022729"/>
    </source>
</evidence>
<comment type="caution">
    <text evidence="7">The sequence shown here is derived from an EMBL/GenBank/DDBJ whole genome shotgun (WGS) entry which is preliminary data.</text>
</comment>
<reference evidence="7 8" key="1">
    <citation type="submission" date="2018-05" db="EMBL/GenBank/DDBJ databases">
        <title>The Hungate 1000. A catalogue of reference genomes from the rumen microbiome.</title>
        <authorList>
            <person name="Kelly W."/>
        </authorList>
    </citation>
    <scope>NUCLEOTIDE SEQUENCE [LARGE SCALE GENOMIC DNA]</scope>
    <source>
        <strain evidence="7 8">SAb67</strain>
    </source>
</reference>
<evidence type="ECO:0000256" key="2">
    <source>
        <dbReference type="SAM" id="Coils"/>
    </source>
</evidence>
<dbReference type="AlphaFoldDB" id="A0A315XZI3"/>
<feature type="signal peptide" evidence="4">
    <location>
        <begin position="1"/>
        <end position="25"/>
    </location>
</feature>
<dbReference type="Pfam" id="PF24568">
    <property type="entry name" value="CC_PcsB"/>
    <property type="match status" value="1"/>
</dbReference>
<dbReference type="CDD" id="cd12797">
    <property type="entry name" value="M23_peptidase"/>
    <property type="match status" value="1"/>
</dbReference>
<feature type="region of interest" description="Disordered" evidence="3">
    <location>
        <begin position="209"/>
        <end position="230"/>
    </location>
</feature>
<feature type="compositionally biased region" description="Basic and acidic residues" evidence="3">
    <location>
        <begin position="209"/>
        <end position="220"/>
    </location>
</feature>
<dbReference type="RefSeq" id="WP_109726744.1">
    <property type="nucleotide sequence ID" value="NZ_QGDI01000007.1"/>
</dbReference>
<evidence type="ECO:0000256" key="4">
    <source>
        <dbReference type="SAM" id="SignalP"/>
    </source>
</evidence>
<feature type="coiled-coil region" evidence="2">
    <location>
        <begin position="42"/>
        <end position="125"/>
    </location>
</feature>